<sequence length="198" mass="21917">MLRLALILLCVSVPLLRAAQKCAPDSHGVRRYNGKPCASTTHYDDGHRGSCGCGPTSSDTPFSWNLNELVTAPSQKYFDLGGDRQWCGNSCGKCVKLTPTGGFVPNEGRAPHNNQGHVFMVTNDCPIQGNQEWCGISDRPGRNKHNSHGYEVHFDLQNRVGQATKLGWDNPEVVWEEVNCPSHFHNLWSQCECHSQGK</sequence>
<evidence type="ECO:0000313" key="2">
    <source>
        <dbReference type="EMBL" id="KAK7104281.1"/>
    </source>
</evidence>
<feature type="signal peptide" evidence="1">
    <location>
        <begin position="1"/>
        <end position="18"/>
    </location>
</feature>
<keyword evidence="1" id="KW-0732">Signal</keyword>
<gene>
    <name evidence="2" type="ORF">V1264_019030</name>
</gene>
<dbReference type="Pfam" id="PF22514">
    <property type="entry name" value="EXPB1_D1"/>
    <property type="match status" value="1"/>
</dbReference>
<protein>
    <recommendedName>
        <fullName evidence="4">Cellulase</fullName>
    </recommendedName>
</protein>
<evidence type="ECO:0000256" key="1">
    <source>
        <dbReference type="SAM" id="SignalP"/>
    </source>
</evidence>
<evidence type="ECO:0008006" key="4">
    <source>
        <dbReference type="Google" id="ProtNLM"/>
    </source>
</evidence>
<feature type="chain" id="PRO_5042906950" description="Cellulase" evidence="1">
    <location>
        <begin position="19"/>
        <end position="198"/>
    </location>
</feature>
<accession>A0AAN9GDJ0</accession>
<name>A0AAN9GDJ0_9CAEN</name>
<dbReference type="EMBL" id="JBAMIC010000008">
    <property type="protein sequence ID" value="KAK7104281.1"/>
    <property type="molecule type" value="Genomic_DNA"/>
</dbReference>
<dbReference type="InterPro" id="IPR036908">
    <property type="entry name" value="RlpA-like_sf"/>
</dbReference>
<dbReference type="AlphaFoldDB" id="A0AAN9GDJ0"/>
<dbReference type="SUPFAM" id="SSF50685">
    <property type="entry name" value="Barwin-like endoglucanases"/>
    <property type="match status" value="1"/>
</dbReference>
<comment type="caution">
    <text evidence="2">The sequence shown here is derived from an EMBL/GenBank/DDBJ whole genome shotgun (WGS) entry which is preliminary data.</text>
</comment>
<dbReference type="Gene3D" id="2.40.40.10">
    <property type="entry name" value="RlpA-like domain"/>
    <property type="match status" value="1"/>
</dbReference>
<organism evidence="2 3">
    <name type="scientific">Littorina saxatilis</name>
    <dbReference type="NCBI Taxonomy" id="31220"/>
    <lineage>
        <taxon>Eukaryota</taxon>
        <taxon>Metazoa</taxon>
        <taxon>Spiralia</taxon>
        <taxon>Lophotrochozoa</taxon>
        <taxon>Mollusca</taxon>
        <taxon>Gastropoda</taxon>
        <taxon>Caenogastropoda</taxon>
        <taxon>Littorinimorpha</taxon>
        <taxon>Littorinoidea</taxon>
        <taxon>Littorinidae</taxon>
        <taxon>Littorina</taxon>
    </lineage>
</organism>
<proteinExistence type="predicted"/>
<dbReference type="Proteomes" id="UP001374579">
    <property type="component" value="Unassembled WGS sequence"/>
</dbReference>
<dbReference type="CDD" id="cd22278">
    <property type="entry name" value="DPBB_GH45_endoglucanase"/>
    <property type="match status" value="1"/>
</dbReference>
<evidence type="ECO:0000313" key="3">
    <source>
        <dbReference type="Proteomes" id="UP001374579"/>
    </source>
</evidence>
<keyword evidence="3" id="KW-1185">Reference proteome</keyword>
<reference evidence="2 3" key="1">
    <citation type="submission" date="2024-02" db="EMBL/GenBank/DDBJ databases">
        <title>Chromosome-scale genome assembly of the rough periwinkle Littorina saxatilis.</title>
        <authorList>
            <person name="De Jode A."/>
            <person name="Faria R."/>
            <person name="Formenti G."/>
            <person name="Sims Y."/>
            <person name="Smith T.P."/>
            <person name="Tracey A."/>
            <person name="Wood J.M.D."/>
            <person name="Zagrodzka Z.B."/>
            <person name="Johannesson K."/>
            <person name="Butlin R.K."/>
            <person name="Leder E.H."/>
        </authorList>
    </citation>
    <scope>NUCLEOTIDE SEQUENCE [LARGE SCALE GENOMIC DNA]</scope>
    <source>
        <strain evidence="2">Snail1</strain>
        <tissue evidence="2">Muscle</tissue>
    </source>
</reference>